<evidence type="ECO:0000313" key="1">
    <source>
        <dbReference type="EMBL" id="KAH7911473.1"/>
    </source>
</evidence>
<dbReference type="EMBL" id="MU267677">
    <property type="protein sequence ID" value="KAH7911473.1"/>
    <property type="molecule type" value="Genomic_DNA"/>
</dbReference>
<keyword evidence="2" id="KW-1185">Reference proteome</keyword>
<dbReference type="Proteomes" id="UP000790377">
    <property type="component" value="Unassembled WGS sequence"/>
</dbReference>
<comment type="caution">
    <text evidence="1">The sequence shown here is derived from an EMBL/GenBank/DDBJ whole genome shotgun (WGS) entry which is preliminary data.</text>
</comment>
<gene>
    <name evidence="1" type="ORF">BJ138DRAFT_1101042</name>
</gene>
<proteinExistence type="predicted"/>
<sequence length="153" mass="17040">MKFTITSIATFILLLAAVQALPAGKRALAEPGEIYEMAGEKRSLGEGEVYEMAAAKRALGEGEVYYMADEKRLPTSFASVHSGREKFITWEMRNVCPRPSPRYHNADGSVIGALGEGEVYYMADEKRSSLSFHSTNRELSRWLETARETSVKI</sequence>
<evidence type="ECO:0000313" key="2">
    <source>
        <dbReference type="Proteomes" id="UP000790377"/>
    </source>
</evidence>
<organism evidence="1 2">
    <name type="scientific">Hygrophoropsis aurantiaca</name>
    <dbReference type="NCBI Taxonomy" id="72124"/>
    <lineage>
        <taxon>Eukaryota</taxon>
        <taxon>Fungi</taxon>
        <taxon>Dikarya</taxon>
        <taxon>Basidiomycota</taxon>
        <taxon>Agaricomycotina</taxon>
        <taxon>Agaricomycetes</taxon>
        <taxon>Agaricomycetidae</taxon>
        <taxon>Boletales</taxon>
        <taxon>Coniophorineae</taxon>
        <taxon>Hygrophoropsidaceae</taxon>
        <taxon>Hygrophoropsis</taxon>
    </lineage>
</organism>
<name>A0ACB8AFJ0_9AGAM</name>
<accession>A0ACB8AFJ0</accession>
<reference evidence="1" key="1">
    <citation type="journal article" date="2021" name="New Phytol.">
        <title>Evolutionary innovations through gain and loss of genes in the ectomycorrhizal Boletales.</title>
        <authorList>
            <person name="Wu G."/>
            <person name="Miyauchi S."/>
            <person name="Morin E."/>
            <person name="Kuo A."/>
            <person name="Drula E."/>
            <person name="Varga T."/>
            <person name="Kohler A."/>
            <person name="Feng B."/>
            <person name="Cao Y."/>
            <person name="Lipzen A."/>
            <person name="Daum C."/>
            <person name="Hundley H."/>
            <person name="Pangilinan J."/>
            <person name="Johnson J."/>
            <person name="Barry K."/>
            <person name="LaButti K."/>
            <person name="Ng V."/>
            <person name="Ahrendt S."/>
            <person name="Min B."/>
            <person name="Choi I.G."/>
            <person name="Park H."/>
            <person name="Plett J.M."/>
            <person name="Magnuson J."/>
            <person name="Spatafora J.W."/>
            <person name="Nagy L.G."/>
            <person name="Henrissat B."/>
            <person name="Grigoriev I.V."/>
            <person name="Yang Z.L."/>
            <person name="Xu J."/>
            <person name="Martin F.M."/>
        </authorList>
    </citation>
    <scope>NUCLEOTIDE SEQUENCE</scope>
    <source>
        <strain evidence="1">ATCC 28755</strain>
    </source>
</reference>
<protein>
    <submittedName>
        <fullName evidence="1">Uncharacterized protein</fullName>
    </submittedName>
</protein>